<proteinExistence type="predicted"/>
<evidence type="ECO:0000313" key="1">
    <source>
        <dbReference type="EMBL" id="BBA45235.1"/>
    </source>
</evidence>
<dbReference type="Proteomes" id="UP001220209">
    <property type="component" value="Plasmid unnamed1"/>
</dbReference>
<dbReference type="OrthoDB" id="9155265at2"/>
<geneLocation type="plasmid" evidence="1">
    <name>pBC453</name>
</geneLocation>
<dbReference type="EMBL" id="CP090643">
    <property type="protein sequence ID" value="WFN23515.1"/>
    <property type="molecule type" value="Genomic_DNA"/>
</dbReference>
<protein>
    <submittedName>
        <fullName evidence="1">Uncharacterized protein</fullName>
    </submittedName>
</protein>
<gene>
    <name evidence="1" type="ORF">BCCH1_77460</name>
    <name evidence="2" type="ORF">LXE91_38925</name>
</gene>
<geneLocation type="plasmid" evidence="2 3">
    <name>unnamed1</name>
</geneLocation>
<evidence type="ECO:0000313" key="3">
    <source>
        <dbReference type="Proteomes" id="UP001220209"/>
    </source>
</evidence>
<keyword evidence="1" id="KW-0614">Plasmid</keyword>
<reference evidence="1" key="1">
    <citation type="journal article" date="2016" name="Biosci. Biotechnol. Biochem.">
        <title>Bioconversion of AHX to AOH by resting cells of Burkholderia contaminans CH-1.</title>
        <authorList>
            <person name="Choi J.H."/>
            <person name="Kikuchi A."/>
            <person name="Pumkaeo P."/>
            <person name="Hirai H."/>
            <person name="Tokuyama S."/>
            <person name="Kawagishi H."/>
        </authorList>
    </citation>
    <scope>NUCLEOTIDE SEQUENCE</scope>
    <source>
        <strain evidence="1">CH-1</strain>
        <plasmid evidence="1">pBC453</plasmid>
    </source>
</reference>
<evidence type="ECO:0000313" key="2">
    <source>
        <dbReference type="EMBL" id="WFN23515.1"/>
    </source>
</evidence>
<name>A0A250LKX8_9BURK</name>
<dbReference type="AlphaFoldDB" id="A0A250LKX8"/>
<sequence>MASPEWIEQAYPLQQITVQVQGTRHSNRAALIDQLETAIARLRAGDQCGSVHDDDFGYRFVVAESISGPSFFDDPAGSD</sequence>
<accession>A0A250LKX8</accession>
<organism evidence="1">
    <name type="scientific">Burkholderia contaminans</name>
    <dbReference type="NCBI Taxonomy" id="488447"/>
    <lineage>
        <taxon>Bacteria</taxon>
        <taxon>Pseudomonadati</taxon>
        <taxon>Pseudomonadota</taxon>
        <taxon>Betaproteobacteria</taxon>
        <taxon>Burkholderiales</taxon>
        <taxon>Burkholderiaceae</taxon>
        <taxon>Burkholderia</taxon>
        <taxon>Burkholderia cepacia complex</taxon>
    </lineage>
</organism>
<reference evidence="2 3" key="3">
    <citation type="submission" date="2021-12" db="EMBL/GenBank/DDBJ databases">
        <title>Genomic and phenotypic characterization of three Burkholderia contaminans isolates recovered from different sources.</title>
        <authorList>
            <person name="Lopez De Volder A."/>
            <person name="Fan Y."/>
            <person name="Nunvar J."/>
            <person name="Herrera T."/>
            <person name="Timp W."/>
            <person name="Degrossi J."/>
        </authorList>
    </citation>
    <scope>NUCLEOTIDE SEQUENCE [LARGE SCALE GENOMIC DNA]</scope>
    <source>
        <strain evidence="2 3">LMG 23361</strain>
        <plasmid evidence="2 3">unnamed1</plasmid>
    </source>
</reference>
<dbReference type="EMBL" id="AP018360">
    <property type="protein sequence ID" value="BBA45235.1"/>
    <property type="molecule type" value="Genomic_DNA"/>
</dbReference>
<reference evidence="1" key="2">
    <citation type="journal article" date="2017" name="Genome Announc.">
        <title>High-Quality Draft Genome Sequence of Burkholderia contaminans CH-1, a Gram-Negative Bacterium That Metabolizes 2-Azahypoxanthine, a Plant Growth-Regulating Compound.</title>
        <authorList>
            <person name="Choi J.-H."/>
            <person name="Sugiura H."/>
            <person name="Moriuchi R."/>
            <person name="Kawagishi H."/>
            <person name="Dohra H."/>
        </authorList>
    </citation>
    <scope>NUCLEOTIDE SEQUENCE</scope>
    <source>
        <strain evidence="1">CH-1</strain>
        <plasmid evidence="1">pBC453</plasmid>
    </source>
</reference>
<dbReference type="RefSeq" id="WP_052760139.1">
    <property type="nucleotide sequence ID" value="NZ_AP018360.1"/>
</dbReference>